<accession>A0A4P7SFB0</accession>
<protein>
    <recommendedName>
        <fullName evidence="4">Lipoprotein</fullName>
    </recommendedName>
</protein>
<evidence type="ECO:0008006" key="4">
    <source>
        <dbReference type="Google" id="ProtNLM"/>
    </source>
</evidence>
<keyword evidence="3" id="KW-1185">Reference proteome</keyword>
<evidence type="ECO:0000256" key="1">
    <source>
        <dbReference type="SAM" id="SignalP"/>
    </source>
</evidence>
<dbReference type="EMBL" id="CP039291">
    <property type="protein sequence ID" value="QCB92211.1"/>
    <property type="molecule type" value="Genomic_DNA"/>
</dbReference>
<evidence type="ECO:0000313" key="2">
    <source>
        <dbReference type="EMBL" id="QCB92211.1"/>
    </source>
</evidence>
<feature type="signal peptide" evidence="1">
    <location>
        <begin position="1"/>
        <end position="20"/>
    </location>
</feature>
<name>A0A4P7SFB0_9CELL</name>
<dbReference type="Proteomes" id="UP000296469">
    <property type="component" value="Chromosome"/>
</dbReference>
<sequence>MRATTAVCATALLLAGCAGASGGDEPGGMTFEQHCELRTGVVELAATPDAEGVVVTWHDESGGLDDATFWVAHRAAADAAWTVVATLELTADAERRYVHRGATPAGEYTVAEDDGCVDGPEGVCAPEQPCPVATTARDEG</sequence>
<organism evidence="2 3">
    <name type="scientific">Cellulomonas shaoxiangyii</name>
    <dbReference type="NCBI Taxonomy" id="2566013"/>
    <lineage>
        <taxon>Bacteria</taxon>
        <taxon>Bacillati</taxon>
        <taxon>Actinomycetota</taxon>
        <taxon>Actinomycetes</taxon>
        <taxon>Micrococcales</taxon>
        <taxon>Cellulomonadaceae</taxon>
        <taxon>Cellulomonas</taxon>
    </lineage>
</organism>
<dbReference type="PROSITE" id="PS51257">
    <property type="entry name" value="PROKAR_LIPOPROTEIN"/>
    <property type="match status" value="1"/>
</dbReference>
<dbReference type="RefSeq" id="WP_135974219.1">
    <property type="nucleotide sequence ID" value="NZ_CP039291.1"/>
</dbReference>
<gene>
    <name evidence="2" type="ORF">E5225_00220</name>
</gene>
<evidence type="ECO:0000313" key="3">
    <source>
        <dbReference type="Proteomes" id="UP000296469"/>
    </source>
</evidence>
<dbReference type="KEGG" id="celz:E5225_00220"/>
<proteinExistence type="predicted"/>
<feature type="chain" id="PRO_5020632089" description="Lipoprotein" evidence="1">
    <location>
        <begin position="21"/>
        <end position="140"/>
    </location>
</feature>
<dbReference type="AlphaFoldDB" id="A0A4P7SFB0"/>
<keyword evidence="1" id="KW-0732">Signal</keyword>
<reference evidence="2 3" key="1">
    <citation type="submission" date="2019-04" db="EMBL/GenBank/DDBJ databases">
        <title>Isolation and identification of Cellulomonas shaoxiangyii sp. Nov. isolated from feces of the Tibetan antelopes (Pantholops hodgsonii) in the Qinghai-Tibet plateau of China.</title>
        <authorList>
            <person name="Tian Z."/>
        </authorList>
    </citation>
    <scope>NUCLEOTIDE SEQUENCE [LARGE SCALE GENOMIC DNA]</scope>
    <source>
        <strain evidence="2 3">Z28</strain>
    </source>
</reference>